<gene>
    <name evidence="1" type="ORF">LSTR_LSTR014924</name>
</gene>
<comment type="caution">
    <text evidence="1">The sequence shown here is derived from an EMBL/GenBank/DDBJ whole genome shotgun (WGS) entry which is preliminary data.</text>
</comment>
<dbReference type="EMBL" id="QKKF02021060">
    <property type="protein sequence ID" value="RZF38951.1"/>
    <property type="molecule type" value="Genomic_DNA"/>
</dbReference>
<dbReference type="InParanoid" id="A0A482X195"/>
<evidence type="ECO:0000313" key="2">
    <source>
        <dbReference type="Proteomes" id="UP000291343"/>
    </source>
</evidence>
<dbReference type="Proteomes" id="UP000291343">
    <property type="component" value="Unassembled WGS sequence"/>
</dbReference>
<name>A0A482X195_LAOST</name>
<organism evidence="1 2">
    <name type="scientific">Laodelphax striatellus</name>
    <name type="common">Small brown planthopper</name>
    <name type="synonym">Delphax striatella</name>
    <dbReference type="NCBI Taxonomy" id="195883"/>
    <lineage>
        <taxon>Eukaryota</taxon>
        <taxon>Metazoa</taxon>
        <taxon>Ecdysozoa</taxon>
        <taxon>Arthropoda</taxon>
        <taxon>Hexapoda</taxon>
        <taxon>Insecta</taxon>
        <taxon>Pterygota</taxon>
        <taxon>Neoptera</taxon>
        <taxon>Paraneoptera</taxon>
        <taxon>Hemiptera</taxon>
        <taxon>Auchenorrhyncha</taxon>
        <taxon>Fulgoroidea</taxon>
        <taxon>Delphacidae</taxon>
        <taxon>Criomorphinae</taxon>
        <taxon>Laodelphax</taxon>
    </lineage>
</organism>
<sequence length="101" mass="10584">MAPPVATTPPSSSSPSLHSLICPSCPYYRPSCASTPLQSSPPPTLPHLPSLLTSSLLLHSPSSTQQIIISAGSAAPQLQPPHPAQHSNLHLFLFSMLLLSN</sequence>
<accession>A0A482X195</accession>
<evidence type="ECO:0000313" key="1">
    <source>
        <dbReference type="EMBL" id="RZF38951.1"/>
    </source>
</evidence>
<keyword evidence="2" id="KW-1185">Reference proteome</keyword>
<dbReference type="AlphaFoldDB" id="A0A482X195"/>
<protein>
    <submittedName>
        <fullName evidence="1">Uncharacterized protein</fullName>
    </submittedName>
</protein>
<reference evidence="1 2" key="1">
    <citation type="journal article" date="2017" name="Gigascience">
        <title>Genome sequence of the small brown planthopper, Laodelphax striatellus.</title>
        <authorList>
            <person name="Zhu J."/>
            <person name="Jiang F."/>
            <person name="Wang X."/>
            <person name="Yang P."/>
            <person name="Bao Y."/>
            <person name="Zhao W."/>
            <person name="Wang W."/>
            <person name="Lu H."/>
            <person name="Wang Q."/>
            <person name="Cui N."/>
            <person name="Li J."/>
            <person name="Chen X."/>
            <person name="Luo L."/>
            <person name="Yu J."/>
            <person name="Kang L."/>
            <person name="Cui F."/>
        </authorList>
    </citation>
    <scope>NUCLEOTIDE SEQUENCE [LARGE SCALE GENOMIC DNA]</scope>
    <source>
        <strain evidence="1">Lst14</strain>
    </source>
</reference>
<proteinExistence type="predicted"/>